<keyword evidence="5" id="KW-1185">Reference proteome</keyword>
<dbReference type="Proteomes" id="UP001596266">
    <property type="component" value="Unassembled WGS sequence"/>
</dbReference>
<gene>
    <name evidence="4" type="ORF">ACFP57_06570</name>
</gene>
<dbReference type="InterPro" id="IPR006047">
    <property type="entry name" value="GH13_cat_dom"/>
</dbReference>
<evidence type="ECO:0000313" key="4">
    <source>
        <dbReference type="EMBL" id="MFC6396649.1"/>
    </source>
</evidence>
<accession>A0ABW1X1I3</accession>
<dbReference type="PANTHER" id="PTHR10357:SF210">
    <property type="entry name" value="MALTODEXTRIN GLUCOSIDASE"/>
    <property type="match status" value="1"/>
</dbReference>
<protein>
    <submittedName>
        <fullName evidence="4">Alpha-amylase family protein</fullName>
    </submittedName>
</protein>
<keyword evidence="1" id="KW-0378">Hydrolase</keyword>
<reference evidence="5" key="1">
    <citation type="journal article" date="2019" name="Int. J. Syst. Evol. Microbiol.">
        <title>The Global Catalogue of Microorganisms (GCM) 10K type strain sequencing project: providing services to taxonomists for standard genome sequencing and annotation.</title>
        <authorList>
            <consortium name="The Broad Institute Genomics Platform"/>
            <consortium name="The Broad Institute Genome Sequencing Center for Infectious Disease"/>
            <person name="Wu L."/>
            <person name="Ma J."/>
        </authorList>
    </citation>
    <scope>NUCLEOTIDE SEQUENCE [LARGE SCALE GENOMIC DNA]</scope>
    <source>
        <strain evidence="5">CGMCC 1.15277</strain>
    </source>
</reference>
<sequence length="401" mass="44786">MSLAEHAIWWQVYPLGATGAPIRDPGDDTGHRLGRLEPWLDHVVALGCSGLLLGPVFESSSHGYDTLDHFRLDRRLGDEADWDHFVQQCRSRGLSIMLDGVFNHVGVQHPLVREAVTGGGIVKVRDGRPVGWEGHDSLAELDHDDPRTVDLVVDVMTHWLRRGAAGWRLDVAYAVPAAFWAQVLPRVRAEFPEALFLGEVIHGDYPAIAQSSTLDSITQYELWKAIWSSIQDRNLWELAWALQRHDEFCRVFVPNTFVGNHDVARIASLVGDSGAALAAVILLTVPGMPSIYYGDEEGFRGEKLSGYEADDQIRPPLPDSPADLSDMGAWLLRHYQALVALRRRNPWLVRGHLHVDEKTNTSIIYSVTSDDGRHVRVRLALEPQASATVEVDDAAEFRWPE</sequence>
<dbReference type="CDD" id="cd11354">
    <property type="entry name" value="AmyAc_bac_CMD_like"/>
    <property type="match status" value="1"/>
</dbReference>
<keyword evidence="2" id="KW-0326">Glycosidase</keyword>
<dbReference type="Gene3D" id="3.20.20.80">
    <property type="entry name" value="Glycosidases"/>
    <property type="match status" value="1"/>
</dbReference>
<dbReference type="SMART" id="SM00642">
    <property type="entry name" value="Aamy"/>
    <property type="match status" value="1"/>
</dbReference>
<evidence type="ECO:0000256" key="2">
    <source>
        <dbReference type="ARBA" id="ARBA00023295"/>
    </source>
</evidence>
<dbReference type="Pfam" id="PF00128">
    <property type="entry name" value="Alpha-amylase"/>
    <property type="match status" value="2"/>
</dbReference>
<dbReference type="SUPFAM" id="SSF51445">
    <property type="entry name" value="(Trans)glycosidases"/>
    <property type="match status" value="1"/>
</dbReference>
<evidence type="ECO:0000259" key="3">
    <source>
        <dbReference type="SMART" id="SM00642"/>
    </source>
</evidence>
<dbReference type="InterPro" id="IPR017853">
    <property type="entry name" value="GH"/>
</dbReference>
<feature type="domain" description="Glycosyl hydrolase family 13 catalytic" evidence="3">
    <location>
        <begin position="11"/>
        <end position="342"/>
    </location>
</feature>
<dbReference type="PANTHER" id="PTHR10357">
    <property type="entry name" value="ALPHA-AMYLASE FAMILY MEMBER"/>
    <property type="match status" value="1"/>
</dbReference>
<comment type="caution">
    <text evidence="4">The sequence shown here is derived from an EMBL/GenBank/DDBJ whole genome shotgun (WGS) entry which is preliminary data.</text>
</comment>
<evidence type="ECO:0000256" key="1">
    <source>
        <dbReference type="ARBA" id="ARBA00022801"/>
    </source>
</evidence>
<proteinExistence type="predicted"/>
<dbReference type="RefSeq" id="WP_343884367.1">
    <property type="nucleotide sequence ID" value="NZ_BAAAKI010000001.1"/>
</dbReference>
<organism evidence="4 5">
    <name type="scientific">Luteococcus sanguinis</name>
    <dbReference type="NCBI Taxonomy" id="174038"/>
    <lineage>
        <taxon>Bacteria</taxon>
        <taxon>Bacillati</taxon>
        <taxon>Actinomycetota</taxon>
        <taxon>Actinomycetes</taxon>
        <taxon>Propionibacteriales</taxon>
        <taxon>Propionibacteriaceae</taxon>
        <taxon>Luteococcus</taxon>
    </lineage>
</organism>
<name>A0ABW1X1I3_9ACTN</name>
<dbReference type="EMBL" id="JBHSUA010000015">
    <property type="protein sequence ID" value="MFC6396649.1"/>
    <property type="molecule type" value="Genomic_DNA"/>
</dbReference>
<evidence type="ECO:0000313" key="5">
    <source>
        <dbReference type="Proteomes" id="UP001596266"/>
    </source>
</evidence>